<dbReference type="EMBL" id="JARPOI010000003">
    <property type="protein sequence ID" value="KAJ9185820.1"/>
    <property type="molecule type" value="Genomic_DNA"/>
</dbReference>
<keyword evidence="3" id="KW-0677">Repeat</keyword>
<dbReference type="Pfam" id="PF12796">
    <property type="entry name" value="Ank_2"/>
    <property type="match status" value="2"/>
</dbReference>
<evidence type="ECO:0000256" key="5">
    <source>
        <dbReference type="ARBA" id="ARBA00023043"/>
    </source>
</evidence>
<gene>
    <name evidence="10" type="ORF">P3X46_005409</name>
</gene>
<dbReference type="InterPro" id="IPR002110">
    <property type="entry name" value="Ankyrin_rpt"/>
</dbReference>
<proteinExistence type="predicted"/>
<feature type="repeat" description="ANK" evidence="7">
    <location>
        <begin position="113"/>
        <end position="145"/>
    </location>
</feature>
<evidence type="ECO:0000256" key="7">
    <source>
        <dbReference type="PROSITE-ProRule" id="PRU00023"/>
    </source>
</evidence>
<feature type="domain" description="PGG" evidence="9">
    <location>
        <begin position="481"/>
        <end position="591"/>
    </location>
</feature>
<name>A0ABQ9N1L5_HEVBR</name>
<sequence>MEPGVYRAAISDDRDFFRRLTSSDANILLQVTSLQQDTILHVAAKFKRKEIAAMITNLIPSLVYKKNSNGDTPLHITARLGSLEVVQVLLSYACCERMELEANENLLRMVNMDSNTALHEAARKGHFEVVVSLIQKDPGLAMLTNNAEESPLFLAVDKMHFRIASYILETVPGCSFQGRNNMNALHAAVIRSYFNGEKLNLDVTQLRNPLFFVVHLSVRDCIRFIRFGVTKLLRRDIHQDHVNLSDFIKQLIKKHPSTILEANNIGWTPFHYAAYAGQEAIVKELLLADNSIAFTKNGEGMAGLHVAAREGHVPVLKKIAETCPDIWDLKDNNGRTAFHVAAESGKANAVKFILKQVAEDNINDQDNEGNTALHLATLQGHGKIFLLLTNDRRADKTIMNKDCLAVVDIIDSRRVFNFFRQGWMIFQLSIAGGLASLEQGRNKKIEARTEREKGVVENHGDEEVEDKRLKPEGPEVLSFNHLRNMASTNILVSTLIATVSFAAAFTVPGGYKNEGPDEGMPVFIKKASFRAFVVGNTIAFSCSIASVIFHNFTALLVKRNTIAFWTYFAMVFSSFAICGMFIAFIAGSFAVLGDGSALVMAVLLICCFLFALQFPPLISVDLLTI</sequence>
<dbReference type="PANTHER" id="PTHR24186:SF50">
    <property type="entry name" value="ANKYRIN REPEAT-CONTAINING PROTEIN ITN1-LIKE ISOFORM X1"/>
    <property type="match status" value="1"/>
</dbReference>
<organism evidence="10 11">
    <name type="scientific">Hevea brasiliensis</name>
    <name type="common">Para rubber tree</name>
    <name type="synonym">Siphonia brasiliensis</name>
    <dbReference type="NCBI Taxonomy" id="3981"/>
    <lineage>
        <taxon>Eukaryota</taxon>
        <taxon>Viridiplantae</taxon>
        <taxon>Streptophyta</taxon>
        <taxon>Embryophyta</taxon>
        <taxon>Tracheophyta</taxon>
        <taxon>Spermatophyta</taxon>
        <taxon>Magnoliopsida</taxon>
        <taxon>eudicotyledons</taxon>
        <taxon>Gunneridae</taxon>
        <taxon>Pentapetalae</taxon>
        <taxon>rosids</taxon>
        <taxon>fabids</taxon>
        <taxon>Malpighiales</taxon>
        <taxon>Euphorbiaceae</taxon>
        <taxon>Crotonoideae</taxon>
        <taxon>Micrandreae</taxon>
        <taxon>Hevea</taxon>
    </lineage>
</organism>
<keyword evidence="4 8" id="KW-1133">Transmembrane helix</keyword>
<evidence type="ECO:0000256" key="2">
    <source>
        <dbReference type="ARBA" id="ARBA00022692"/>
    </source>
</evidence>
<feature type="transmembrane region" description="Helical" evidence="8">
    <location>
        <begin position="564"/>
        <end position="591"/>
    </location>
</feature>
<evidence type="ECO:0000259" key="9">
    <source>
        <dbReference type="Pfam" id="PF13962"/>
    </source>
</evidence>
<dbReference type="Gene3D" id="1.25.40.20">
    <property type="entry name" value="Ankyrin repeat-containing domain"/>
    <property type="match status" value="3"/>
</dbReference>
<evidence type="ECO:0000256" key="1">
    <source>
        <dbReference type="ARBA" id="ARBA00004141"/>
    </source>
</evidence>
<comment type="caution">
    <text evidence="10">The sequence shown here is derived from an EMBL/GenBank/DDBJ whole genome shotgun (WGS) entry which is preliminary data.</text>
</comment>
<dbReference type="SMART" id="SM00248">
    <property type="entry name" value="ANK"/>
    <property type="match status" value="8"/>
</dbReference>
<evidence type="ECO:0000256" key="6">
    <source>
        <dbReference type="ARBA" id="ARBA00023136"/>
    </source>
</evidence>
<keyword evidence="11" id="KW-1185">Reference proteome</keyword>
<evidence type="ECO:0000256" key="4">
    <source>
        <dbReference type="ARBA" id="ARBA00022989"/>
    </source>
</evidence>
<dbReference type="InterPro" id="IPR036770">
    <property type="entry name" value="Ankyrin_rpt-contain_sf"/>
</dbReference>
<dbReference type="PANTHER" id="PTHR24186">
    <property type="entry name" value="PROTEIN PHOSPHATASE 1 REGULATORY SUBUNIT"/>
    <property type="match status" value="1"/>
</dbReference>
<feature type="transmembrane region" description="Helical" evidence="8">
    <location>
        <begin position="597"/>
        <end position="618"/>
    </location>
</feature>
<evidence type="ECO:0000256" key="3">
    <source>
        <dbReference type="ARBA" id="ARBA00022737"/>
    </source>
</evidence>
<feature type="repeat" description="ANK" evidence="7">
    <location>
        <begin position="265"/>
        <end position="297"/>
    </location>
</feature>
<reference evidence="10" key="1">
    <citation type="journal article" date="2023" name="Plant Biotechnol. J.">
        <title>Chromosome-level wild Hevea brasiliensis genome provides new tools for genomic-assisted breeding and valuable loci to elevate rubber yield.</title>
        <authorList>
            <person name="Cheng H."/>
            <person name="Song X."/>
            <person name="Hu Y."/>
            <person name="Wu T."/>
            <person name="Yang Q."/>
            <person name="An Z."/>
            <person name="Feng S."/>
            <person name="Deng Z."/>
            <person name="Wu W."/>
            <person name="Zeng X."/>
            <person name="Tu M."/>
            <person name="Wang X."/>
            <person name="Huang H."/>
        </authorList>
    </citation>
    <scope>NUCLEOTIDE SEQUENCE</scope>
    <source>
        <strain evidence="10">MT/VB/25A 57/8</strain>
    </source>
</reference>
<feature type="repeat" description="ANK" evidence="7">
    <location>
        <begin position="69"/>
        <end position="91"/>
    </location>
</feature>
<dbReference type="SUPFAM" id="SSF48403">
    <property type="entry name" value="Ankyrin repeat"/>
    <property type="match status" value="1"/>
</dbReference>
<accession>A0ABQ9N1L5</accession>
<dbReference type="EMBL" id="JARPOI010000003">
    <property type="protein sequence ID" value="KAJ9185819.1"/>
    <property type="molecule type" value="Genomic_DNA"/>
</dbReference>
<evidence type="ECO:0000313" key="11">
    <source>
        <dbReference type="Proteomes" id="UP001174677"/>
    </source>
</evidence>
<feature type="transmembrane region" description="Helical" evidence="8">
    <location>
        <begin position="490"/>
        <end position="511"/>
    </location>
</feature>
<evidence type="ECO:0000313" key="10">
    <source>
        <dbReference type="EMBL" id="KAJ9185820.1"/>
    </source>
</evidence>
<dbReference type="Pfam" id="PF00023">
    <property type="entry name" value="Ank"/>
    <property type="match status" value="1"/>
</dbReference>
<keyword evidence="2 8" id="KW-0812">Transmembrane</keyword>
<dbReference type="PROSITE" id="PS50297">
    <property type="entry name" value="ANK_REP_REGION"/>
    <property type="match status" value="3"/>
</dbReference>
<keyword evidence="6 8" id="KW-0472">Membrane</keyword>
<protein>
    <recommendedName>
        <fullName evidence="9">PGG domain-containing protein</fullName>
    </recommendedName>
</protein>
<comment type="subcellular location">
    <subcellularLocation>
        <location evidence="1">Membrane</location>
        <topology evidence="1">Multi-pass membrane protein</topology>
    </subcellularLocation>
</comment>
<dbReference type="Proteomes" id="UP001174677">
    <property type="component" value="Chromosome 3"/>
</dbReference>
<dbReference type="Pfam" id="PF13962">
    <property type="entry name" value="PGG"/>
    <property type="match status" value="1"/>
</dbReference>
<feature type="transmembrane region" description="Helical" evidence="8">
    <location>
        <begin position="531"/>
        <end position="552"/>
    </location>
</feature>
<keyword evidence="5 7" id="KW-0040">ANK repeat</keyword>
<dbReference type="PROSITE" id="PS50088">
    <property type="entry name" value="ANK_REPEAT"/>
    <property type="match status" value="4"/>
</dbReference>
<feature type="repeat" description="ANK" evidence="7">
    <location>
        <begin position="333"/>
        <end position="365"/>
    </location>
</feature>
<dbReference type="InterPro" id="IPR026961">
    <property type="entry name" value="PGG_dom"/>
</dbReference>
<evidence type="ECO:0000256" key="8">
    <source>
        <dbReference type="SAM" id="Phobius"/>
    </source>
</evidence>